<keyword evidence="2" id="KW-1133">Transmembrane helix</keyword>
<feature type="transmembrane region" description="Helical" evidence="2">
    <location>
        <begin position="327"/>
        <end position="357"/>
    </location>
</feature>
<keyword evidence="2" id="KW-0472">Membrane</keyword>
<feature type="transmembrane region" description="Helical" evidence="2">
    <location>
        <begin position="84"/>
        <end position="107"/>
    </location>
</feature>
<organism evidence="3 4">
    <name type="scientific">Kitasatospora cineracea</name>
    <dbReference type="NCBI Taxonomy" id="88074"/>
    <lineage>
        <taxon>Bacteria</taxon>
        <taxon>Bacillati</taxon>
        <taxon>Actinomycetota</taxon>
        <taxon>Actinomycetes</taxon>
        <taxon>Kitasatosporales</taxon>
        <taxon>Streptomycetaceae</taxon>
        <taxon>Kitasatospora</taxon>
    </lineage>
</organism>
<feature type="region of interest" description="Disordered" evidence="1">
    <location>
        <begin position="1"/>
        <end position="37"/>
    </location>
</feature>
<proteinExistence type="predicted"/>
<dbReference type="EMBL" id="RKQG01000001">
    <property type="protein sequence ID" value="RPE33478.1"/>
    <property type="molecule type" value="Genomic_DNA"/>
</dbReference>
<feature type="transmembrane region" description="Helical" evidence="2">
    <location>
        <begin position="276"/>
        <end position="307"/>
    </location>
</feature>
<evidence type="ECO:0008006" key="5">
    <source>
        <dbReference type="Google" id="ProtNLM"/>
    </source>
</evidence>
<dbReference type="Proteomes" id="UP000266906">
    <property type="component" value="Unassembled WGS sequence"/>
</dbReference>
<keyword evidence="4" id="KW-1185">Reference proteome</keyword>
<feature type="region of interest" description="Disordered" evidence="1">
    <location>
        <begin position="389"/>
        <end position="450"/>
    </location>
</feature>
<reference evidence="3 4" key="1">
    <citation type="submission" date="2018-11" db="EMBL/GenBank/DDBJ databases">
        <title>Sequencing the genomes of 1000 actinobacteria strains.</title>
        <authorList>
            <person name="Klenk H.-P."/>
        </authorList>
    </citation>
    <scope>NUCLEOTIDE SEQUENCE [LARGE SCALE GENOMIC DNA]</scope>
    <source>
        <strain evidence="3 4">DSM 44781</strain>
    </source>
</reference>
<evidence type="ECO:0000256" key="2">
    <source>
        <dbReference type="SAM" id="Phobius"/>
    </source>
</evidence>
<accession>A0A3N4RJC7</accession>
<dbReference type="AlphaFoldDB" id="A0A3N4RJC7"/>
<evidence type="ECO:0000256" key="1">
    <source>
        <dbReference type="SAM" id="MobiDB-lite"/>
    </source>
</evidence>
<gene>
    <name evidence="3" type="ORF">EDD38_1768</name>
</gene>
<feature type="transmembrane region" description="Helical" evidence="2">
    <location>
        <begin position="220"/>
        <end position="241"/>
    </location>
</feature>
<comment type="caution">
    <text evidence="3">The sequence shown here is derived from an EMBL/GenBank/DDBJ whole genome shotgun (WGS) entry which is preliminary data.</text>
</comment>
<evidence type="ECO:0000313" key="3">
    <source>
        <dbReference type="EMBL" id="RPE33478.1"/>
    </source>
</evidence>
<sequence>MSGDGGGPGQQQGGGQPYGQGAPGQGGWPGYGRPGWNGGGGWGQGPWGAVPVAPKPGVLPLRPLAFGEMFSAVFDTVRRYSGALYLPLAVVTGVLAVPMVVVSVLLAGRLRDAFEALPQAPDEPTGDQLWALFWPLMVIFGLFLLLGIVQYVVAGPLATVVLRAATLGRRMTAGQAWKEARQRIGASVASMALLYGPLLVLNVLLVGLVVLLGVATGSPAVFLLMFLLSAVVGLGGFYVVVRLAPQVPVLVLEDSTARAAIGRAWQLNRGNWWRSFGLTALVTLIGRIAVGVISYPLTMILSVAVPLTSMDLQSDSSRVEFGDGTMTFLLVGYSLVMLLGMLATGPLVPLVNGVLYIDRRIRNERLDIALAEAAGIHFAEAYGYAQQSAQPAPPAPYGQQPAAPSAPVPAQPTAPAEPAAPAAAPTAAPAADSAAGPTAAPNSEEGPAGQ</sequence>
<feature type="transmembrane region" description="Helical" evidence="2">
    <location>
        <begin position="186"/>
        <end position="214"/>
    </location>
</feature>
<keyword evidence="2" id="KW-0812">Transmembrane</keyword>
<feature type="transmembrane region" description="Helical" evidence="2">
    <location>
        <begin position="132"/>
        <end position="165"/>
    </location>
</feature>
<evidence type="ECO:0000313" key="4">
    <source>
        <dbReference type="Proteomes" id="UP000266906"/>
    </source>
</evidence>
<feature type="compositionally biased region" description="Low complexity" evidence="1">
    <location>
        <begin position="413"/>
        <end position="441"/>
    </location>
</feature>
<name>A0A3N4RJC7_9ACTN</name>
<protein>
    <recommendedName>
        <fullName evidence="5">Glycerophosphoryl diester phosphodiesterase family protein</fullName>
    </recommendedName>
</protein>